<keyword evidence="2 4" id="KW-0863">Zinc-finger</keyword>
<dbReference type="InterPro" id="IPR001841">
    <property type="entry name" value="Znf_RING"/>
</dbReference>
<dbReference type="InterPro" id="IPR027370">
    <property type="entry name" value="Znf-RING_euk"/>
</dbReference>
<evidence type="ECO:0000256" key="1">
    <source>
        <dbReference type="ARBA" id="ARBA00022723"/>
    </source>
</evidence>
<reference evidence="7" key="1">
    <citation type="submission" date="2014-09" db="EMBL/GenBank/DDBJ databases">
        <title>Genome sequence of the luminous mushroom Mycena chlorophos for searching fungal bioluminescence genes.</title>
        <authorList>
            <person name="Tanaka Y."/>
            <person name="Kasuga D."/>
            <person name="Oba Y."/>
            <person name="Hase S."/>
            <person name="Sato K."/>
            <person name="Oba Y."/>
            <person name="Sakakibara Y."/>
        </authorList>
    </citation>
    <scope>NUCLEOTIDE SEQUENCE</scope>
</reference>
<evidence type="ECO:0000259" key="6">
    <source>
        <dbReference type="PROSITE" id="PS50089"/>
    </source>
</evidence>
<evidence type="ECO:0000256" key="5">
    <source>
        <dbReference type="SAM" id="MobiDB-lite"/>
    </source>
</evidence>
<protein>
    <recommendedName>
        <fullName evidence="6">RING-type domain-containing protein</fullName>
    </recommendedName>
</protein>
<dbReference type="Proteomes" id="UP000815677">
    <property type="component" value="Unassembled WGS sequence"/>
</dbReference>
<dbReference type="Gene3D" id="3.30.40.10">
    <property type="entry name" value="Zinc/RING finger domain, C3HC4 (zinc finger)"/>
    <property type="match status" value="1"/>
</dbReference>
<feature type="compositionally biased region" description="Low complexity" evidence="5">
    <location>
        <begin position="103"/>
        <end position="118"/>
    </location>
</feature>
<evidence type="ECO:0000256" key="4">
    <source>
        <dbReference type="PROSITE-ProRule" id="PRU00175"/>
    </source>
</evidence>
<dbReference type="PROSITE" id="PS50089">
    <property type="entry name" value="ZF_RING_2"/>
    <property type="match status" value="1"/>
</dbReference>
<evidence type="ECO:0000313" key="8">
    <source>
        <dbReference type="Proteomes" id="UP000815677"/>
    </source>
</evidence>
<dbReference type="InterPro" id="IPR013083">
    <property type="entry name" value="Znf_RING/FYVE/PHD"/>
</dbReference>
<keyword evidence="8" id="KW-1185">Reference proteome</keyword>
<feature type="compositionally biased region" description="Low complexity" evidence="5">
    <location>
        <begin position="298"/>
        <end position="314"/>
    </location>
</feature>
<feature type="compositionally biased region" description="Basic residues" evidence="5">
    <location>
        <begin position="315"/>
        <end position="325"/>
    </location>
</feature>
<evidence type="ECO:0000313" key="7">
    <source>
        <dbReference type="EMBL" id="GAT43239.1"/>
    </source>
</evidence>
<gene>
    <name evidence="7" type="ORF">MCHLO_00928</name>
</gene>
<feature type="region of interest" description="Disordered" evidence="5">
    <location>
        <begin position="293"/>
        <end position="335"/>
    </location>
</feature>
<feature type="region of interest" description="Disordered" evidence="5">
    <location>
        <begin position="91"/>
        <end position="118"/>
    </location>
</feature>
<evidence type="ECO:0000256" key="3">
    <source>
        <dbReference type="ARBA" id="ARBA00022833"/>
    </source>
</evidence>
<feature type="domain" description="RING-type" evidence="6">
    <location>
        <begin position="6"/>
        <end position="58"/>
    </location>
</feature>
<organism evidence="7 8">
    <name type="scientific">Mycena chlorophos</name>
    <name type="common">Agaric fungus</name>
    <name type="synonym">Agaricus chlorophos</name>
    <dbReference type="NCBI Taxonomy" id="658473"/>
    <lineage>
        <taxon>Eukaryota</taxon>
        <taxon>Fungi</taxon>
        <taxon>Dikarya</taxon>
        <taxon>Basidiomycota</taxon>
        <taxon>Agaricomycotina</taxon>
        <taxon>Agaricomycetes</taxon>
        <taxon>Agaricomycetidae</taxon>
        <taxon>Agaricales</taxon>
        <taxon>Marasmiineae</taxon>
        <taxon>Mycenaceae</taxon>
        <taxon>Mycena</taxon>
    </lineage>
</organism>
<keyword evidence="3" id="KW-0862">Zinc</keyword>
<sequence length="360" mass="38008">MPLPTCSICIEPFTQPVSLPCGHVFCRLCIRKTVESASSASASGSGPRLLEHLCPSCRTPYSIITIDPELVPPHMRPHVRPSIRPLFLDSSSPATSPVPPLPQATTRPPAASSAAAQSPSLAEARAQIAALQLECSVWKRRAEQHATANHGLLSFARAAKDCALRLRSERDSARTRCTLLKRTLAEAVALPEFQSTMLPDSSSSPSTIAPAPHTDPAFLDDIRVHLTTDAADNAADTRHAHACVGMGLGGGAGMPVYLLQAATQPTAQYYDNPADVDASHFGPPLKRRKIEHADATASPTGSSGSRTTTTTCSRSRSRTPSRSPRRVATPYKATGMATTTSVLPASALETLANVSLGVLS</sequence>
<name>A0ABQ0KYJ4_MYCCL</name>
<dbReference type="InterPro" id="IPR050143">
    <property type="entry name" value="TRIM/RBCC"/>
</dbReference>
<dbReference type="SUPFAM" id="SSF57850">
    <property type="entry name" value="RING/U-box"/>
    <property type="match status" value="1"/>
</dbReference>
<evidence type="ECO:0000256" key="2">
    <source>
        <dbReference type="ARBA" id="ARBA00022771"/>
    </source>
</evidence>
<dbReference type="PROSITE" id="PS00518">
    <property type="entry name" value="ZF_RING_1"/>
    <property type="match status" value="1"/>
</dbReference>
<accession>A0ABQ0KYJ4</accession>
<dbReference type="InterPro" id="IPR017907">
    <property type="entry name" value="Znf_RING_CS"/>
</dbReference>
<dbReference type="PANTHER" id="PTHR24103">
    <property type="entry name" value="E3 UBIQUITIN-PROTEIN LIGASE TRIM"/>
    <property type="match status" value="1"/>
</dbReference>
<dbReference type="SMART" id="SM00184">
    <property type="entry name" value="RING"/>
    <property type="match status" value="1"/>
</dbReference>
<proteinExistence type="predicted"/>
<dbReference type="EMBL" id="DF838741">
    <property type="protein sequence ID" value="GAT43239.1"/>
    <property type="molecule type" value="Genomic_DNA"/>
</dbReference>
<keyword evidence="1" id="KW-0479">Metal-binding</keyword>
<dbReference type="Pfam" id="PF13445">
    <property type="entry name" value="zf-RING_UBOX"/>
    <property type="match status" value="1"/>
</dbReference>